<dbReference type="OMA" id="CIVICDN"/>
<keyword evidence="2" id="KW-0732">Signal</keyword>
<feature type="non-terminal residue" evidence="3">
    <location>
        <position position="64"/>
    </location>
</feature>
<feature type="signal peptide" evidence="2">
    <location>
        <begin position="1"/>
        <end position="19"/>
    </location>
</feature>
<feature type="chain" id="PRO_5001830625" evidence="2">
    <location>
        <begin position="20"/>
        <end position="64"/>
    </location>
</feature>
<protein>
    <submittedName>
        <fullName evidence="3">Uncharacterized protein</fullName>
    </submittedName>
</protein>
<dbReference type="Proteomes" id="UP000054359">
    <property type="component" value="Unassembled WGS sequence"/>
</dbReference>
<reference evidence="3 4" key="1">
    <citation type="submission" date="2013-11" db="EMBL/GenBank/DDBJ databases">
        <title>Genome sequencing of Stegodyphus mimosarum.</title>
        <authorList>
            <person name="Bechsgaard J."/>
        </authorList>
    </citation>
    <scope>NUCLEOTIDE SEQUENCE [LARGE SCALE GENOMIC DNA]</scope>
</reference>
<keyword evidence="4" id="KW-1185">Reference proteome</keyword>
<feature type="region of interest" description="Disordered" evidence="1">
    <location>
        <begin position="24"/>
        <end position="47"/>
    </location>
</feature>
<organism evidence="3 4">
    <name type="scientific">Stegodyphus mimosarum</name>
    <name type="common">African social velvet spider</name>
    <dbReference type="NCBI Taxonomy" id="407821"/>
    <lineage>
        <taxon>Eukaryota</taxon>
        <taxon>Metazoa</taxon>
        <taxon>Ecdysozoa</taxon>
        <taxon>Arthropoda</taxon>
        <taxon>Chelicerata</taxon>
        <taxon>Arachnida</taxon>
        <taxon>Araneae</taxon>
        <taxon>Araneomorphae</taxon>
        <taxon>Entelegynae</taxon>
        <taxon>Eresoidea</taxon>
        <taxon>Eresidae</taxon>
        <taxon>Stegodyphus</taxon>
    </lineage>
</organism>
<name>A0A087ULH8_STEMI</name>
<dbReference type="EMBL" id="KK120401">
    <property type="protein sequence ID" value="KFM78217.1"/>
    <property type="molecule type" value="Genomic_DNA"/>
</dbReference>
<evidence type="ECO:0000256" key="1">
    <source>
        <dbReference type="SAM" id="MobiDB-lite"/>
    </source>
</evidence>
<accession>A0A087ULH8</accession>
<dbReference type="OrthoDB" id="6436662at2759"/>
<evidence type="ECO:0000313" key="3">
    <source>
        <dbReference type="EMBL" id="KFM78217.1"/>
    </source>
</evidence>
<gene>
    <name evidence="3" type="ORF">X975_03012</name>
</gene>
<evidence type="ECO:0000313" key="4">
    <source>
        <dbReference type="Proteomes" id="UP000054359"/>
    </source>
</evidence>
<proteinExistence type="predicted"/>
<evidence type="ECO:0000256" key="2">
    <source>
        <dbReference type="SAM" id="SignalP"/>
    </source>
</evidence>
<dbReference type="AlphaFoldDB" id="A0A087ULH8"/>
<feature type="compositionally biased region" description="Basic and acidic residues" evidence="1">
    <location>
        <begin position="32"/>
        <end position="45"/>
    </location>
</feature>
<sequence>MLPIKLCVVLACLVCIVICDNSKSIDGGYEYDYGKDRSPADRDGSYKAPTYSKYYTRKYKRTKP</sequence>